<evidence type="ECO:0000259" key="6">
    <source>
        <dbReference type="Pfam" id="PF01103"/>
    </source>
</evidence>
<dbReference type="HOGENOM" id="CLU_014798_3_1_1"/>
<dbReference type="PANTHER" id="PTHR12815">
    <property type="entry name" value="SORTING AND ASSEMBLY MACHINERY SAMM50 PROTEIN FAMILY MEMBER"/>
    <property type="match status" value="1"/>
</dbReference>
<evidence type="ECO:0000256" key="3">
    <source>
        <dbReference type="ARBA" id="ARBA00022452"/>
    </source>
</evidence>
<gene>
    <name evidence="7" type="ORF">A1O9_04653</name>
</gene>
<dbReference type="Pfam" id="PF01103">
    <property type="entry name" value="Omp85"/>
    <property type="match status" value="1"/>
</dbReference>
<comment type="caution">
    <text evidence="7">The sequence shown here is derived from an EMBL/GenBank/DDBJ whole genome shotgun (WGS) entry which is preliminary data.</text>
</comment>
<dbReference type="InterPro" id="IPR000184">
    <property type="entry name" value="Bac_surfAg_D15"/>
</dbReference>
<dbReference type="PANTHER" id="PTHR12815:SF18">
    <property type="entry name" value="SORTING AND ASSEMBLY MACHINERY COMPONENT 50 HOMOLOG"/>
    <property type="match status" value="1"/>
</dbReference>
<name>A0A072PW77_9EURO</name>
<feature type="domain" description="Bacterial surface antigen (D15)" evidence="6">
    <location>
        <begin position="172"/>
        <end position="514"/>
    </location>
</feature>
<evidence type="ECO:0000256" key="4">
    <source>
        <dbReference type="ARBA" id="ARBA00022692"/>
    </source>
</evidence>
<keyword evidence="4" id="KW-0812">Transmembrane</keyword>
<reference evidence="7 8" key="1">
    <citation type="submission" date="2013-03" db="EMBL/GenBank/DDBJ databases">
        <title>The Genome Sequence of Exophiala aquamarina CBS 119918.</title>
        <authorList>
            <consortium name="The Broad Institute Genomics Platform"/>
            <person name="Cuomo C."/>
            <person name="de Hoog S."/>
            <person name="Gorbushina A."/>
            <person name="Walker B."/>
            <person name="Young S.K."/>
            <person name="Zeng Q."/>
            <person name="Gargeya S."/>
            <person name="Fitzgerald M."/>
            <person name="Haas B."/>
            <person name="Abouelleil A."/>
            <person name="Allen A.W."/>
            <person name="Alvarado L."/>
            <person name="Arachchi H.M."/>
            <person name="Berlin A.M."/>
            <person name="Chapman S.B."/>
            <person name="Gainer-Dewar J."/>
            <person name="Goldberg J."/>
            <person name="Griggs A."/>
            <person name="Gujja S."/>
            <person name="Hansen M."/>
            <person name="Howarth C."/>
            <person name="Imamovic A."/>
            <person name="Ireland A."/>
            <person name="Larimer J."/>
            <person name="McCowan C."/>
            <person name="Murphy C."/>
            <person name="Pearson M."/>
            <person name="Poon T.W."/>
            <person name="Priest M."/>
            <person name="Roberts A."/>
            <person name="Saif S."/>
            <person name="Shea T."/>
            <person name="Sisk P."/>
            <person name="Sykes S."/>
            <person name="Wortman J."/>
            <person name="Nusbaum C."/>
            <person name="Birren B."/>
        </authorList>
    </citation>
    <scope>NUCLEOTIDE SEQUENCE [LARGE SCALE GENOMIC DNA]</scope>
    <source>
        <strain evidence="7 8">CBS 119918</strain>
    </source>
</reference>
<keyword evidence="8" id="KW-1185">Reference proteome</keyword>
<organism evidence="7 8">
    <name type="scientific">Exophiala aquamarina CBS 119918</name>
    <dbReference type="NCBI Taxonomy" id="1182545"/>
    <lineage>
        <taxon>Eukaryota</taxon>
        <taxon>Fungi</taxon>
        <taxon>Dikarya</taxon>
        <taxon>Ascomycota</taxon>
        <taxon>Pezizomycotina</taxon>
        <taxon>Eurotiomycetes</taxon>
        <taxon>Chaetothyriomycetidae</taxon>
        <taxon>Chaetothyriales</taxon>
        <taxon>Herpotrichiellaceae</taxon>
        <taxon>Exophiala</taxon>
    </lineage>
</organism>
<sequence>MATSASASEDTIFNLLKNADPQELERRQQLLNDKRHQTFQLSQLRLAELIDQNSTLPTTVSSVTVLGAPNTRRGFLHRLVNPLLSANRDRPYTQSELIREISKTADKLRRFGIYHEPISVFLDKPSQTDPSTTPTDVAVYYSVKERSRLFAKTGTDLGNAEGSAYANLQWRNVLGGAETLDVNASVGTRTRSSYSATIDTPVLSDPDFRFQIGGVQSSTQKVFASHEEILKGGWTKLRWLTAGGSLHEVGYNGFWRQVTGLAQNASPTVKNEAGDSVKSSISHTWTRDRRDSPLLPTRGYYAKTVSELAGWGPLRGDVAFWKTEAETQTALPIPIPFVKGDSGISFTTGLRAGILYPLALGSNADPELSRINDRFQLGGPTDVRGFRLSGLGPHDGQDAVGGDVYAAGSANILIPLPKVGKDKPLRFQAFVNGGRLLAIRNPDKEGGLTSDEVRQGVSNAVTELGNGLPSLSAGVGLVYAHPVARFELNFSLPLVVRKHEEARKGVSFGIGINFL</sequence>
<comment type="subcellular location">
    <subcellularLocation>
        <location evidence="1">Mitochondrion outer membrane</location>
        <topology evidence="1">Multi-pass membrane protein</topology>
    </subcellularLocation>
</comment>
<dbReference type="EMBL" id="AMGV01000003">
    <property type="protein sequence ID" value="KEF59805.1"/>
    <property type="molecule type" value="Genomic_DNA"/>
</dbReference>
<evidence type="ECO:0000313" key="8">
    <source>
        <dbReference type="Proteomes" id="UP000027920"/>
    </source>
</evidence>
<dbReference type="RefSeq" id="XP_013262395.1">
    <property type="nucleotide sequence ID" value="XM_013406941.1"/>
</dbReference>
<dbReference type="STRING" id="1182545.A0A072PW77"/>
<keyword evidence="3" id="KW-1134">Transmembrane beta strand</keyword>
<dbReference type="OrthoDB" id="1724197at2759"/>
<dbReference type="InterPro" id="IPR039910">
    <property type="entry name" value="D15-like"/>
</dbReference>
<accession>A0A072PW77</accession>
<dbReference type="AlphaFoldDB" id="A0A072PW77"/>
<protein>
    <recommendedName>
        <fullName evidence="6">Bacterial surface antigen (D15) domain-containing protein</fullName>
    </recommendedName>
</protein>
<evidence type="ECO:0000256" key="5">
    <source>
        <dbReference type="ARBA" id="ARBA00023136"/>
    </source>
</evidence>
<keyword evidence="5" id="KW-0472">Membrane</keyword>
<dbReference type="GO" id="GO:0005741">
    <property type="term" value="C:mitochondrial outer membrane"/>
    <property type="evidence" value="ECO:0007669"/>
    <property type="project" value="UniProtKB-SubCell"/>
</dbReference>
<dbReference type="GO" id="GO:0045040">
    <property type="term" value="P:protein insertion into mitochondrial outer membrane"/>
    <property type="evidence" value="ECO:0007669"/>
    <property type="project" value="TreeGrafter"/>
</dbReference>
<dbReference type="VEuPathDB" id="FungiDB:A1O9_04653"/>
<dbReference type="FunFam" id="2.40.160.50:FF:000008">
    <property type="entry name" value="Mitochondrial outer membrane beta-barrel protein Tob55"/>
    <property type="match status" value="1"/>
</dbReference>
<proteinExistence type="inferred from homology"/>
<comment type="similarity">
    <text evidence="2">Belongs to the SAM50/omp85 family.</text>
</comment>
<dbReference type="Gene3D" id="2.40.160.50">
    <property type="entry name" value="membrane protein fhac: a member of the omp85/tpsb transporter family"/>
    <property type="match status" value="1"/>
</dbReference>
<dbReference type="Proteomes" id="UP000027920">
    <property type="component" value="Unassembled WGS sequence"/>
</dbReference>
<evidence type="ECO:0000256" key="2">
    <source>
        <dbReference type="ARBA" id="ARBA00010913"/>
    </source>
</evidence>
<dbReference type="GeneID" id="25279582"/>
<evidence type="ECO:0000313" key="7">
    <source>
        <dbReference type="EMBL" id="KEF59805.1"/>
    </source>
</evidence>
<evidence type="ECO:0000256" key="1">
    <source>
        <dbReference type="ARBA" id="ARBA00004374"/>
    </source>
</evidence>